<dbReference type="EMBL" id="ML209323">
    <property type="protein sequence ID" value="TFK58515.1"/>
    <property type="molecule type" value="Genomic_DNA"/>
</dbReference>
<evidence type="ECO:0000313" key="2">
    <source>
        <dbReference type="Proteomes" id="UP000308600"/>
    </source>
</evidence>
<organism evidence="1 2">
    <name type="scientific">Pluteus cervinus</name>
    <dbReference type="NCBI Taxonomy" id="181527"/>
    <lineage>
        <taxon>Eukaryota</taxon>
        <taxon>Fungi</taxon>
        <taxon>Dikarya</taxon>
        <taxon>Basidiomycota</taxon>
        <taxon>Agaricomycotina</taxon>
        <taxon>Agaricomycetes</taxon>
        <taxon>Agaricomycetidae</taxon>
        <taxon>Agaricales</taxon>
        <taxon>Pluteineae</taxon>
        <taxon>Pluteaceae</taxon>
        <taxon>Pluteus</taxon>
    </lineage>
</organism>
<gene>
    <name evidence="1" type="ORF">BDN72DRAFT_741422</name>
</gene>
<protein>
    <submittedName>
        <fullName evidence="1">Uncharacterized protein</fullName>
    </submittedName>
</protein>
<evidence type="ECO:0000313" key="1">
    <source>
        <dbReference type="EMBL" id="TFK58515.1"/>
    </source>
</evidence>
<proteinExistence type="predicted"/>
<reference evidence="1 2" key="1">
    <citation type="journal article" date="2019" name="Nat. Ecol. Evol.">
        <title>Megaphylogeny resolves global patterns of mushroom evolution.</title>
        <authorList>
            <person name="Varga T."/>
            <person name="Krizsan K."/>
            <person name="Foldi C."/>
            <person name="Dima B."/>
            <person name="Sanchez-Garcia M."/>
            <person name="Sanchez-Ramirez S."/>
            <person name="Szollosi G.J."/>
            <person name="Szarkandi J.G."/>
            <person name="Papp V."/>
            <person name="Albert L."/>
            <person name="Andreopoulos W."/>
            <person name="Angelini C."/>
            <person name="Antonin V."/>
            <person name="Barry K.W."/>
            <person name="Bougher N.L."/>
            <person name="Buchanan P."/>
            <person name="Buyck B."/>
            <person name="Bense V."/>
            <person name="Catcheside P."/>
            <person name="Chovatia M."/>
            <person name="Cooper J."/>
            <person name="Damon W."/>
            <person name="Desjardin D."/>
            <person name="Finy P."/>
            <person name="Geml J."/>
            <person name="Haridas S."/>
            <person name="Hughes K."/>
            <person name="Justo A."/>
            <person name="Karasinski D."/>
            <person name="Kautmanova I."/>
            <person name="Kiss B."/>
            <person name="Kocsube S."/>
            <person name="Kotiranta H."/>
            <person name="LaButti K.M."/>
            <person name="Lechner B.E."/>
            <person name="Liimatainen K."/>
            <person name="Lipzen A."/>
            <person name="Lukacs Z."/>
            <person name="Mihaltcheva S."/>
            <person name="Morgado L.N."/>
            <person name="Niskanen T."/>
            <person name="Noordeloos M.E."/>
            <person name="Ohm R.A."/>
            <person name="Ortiz-Santana B."/>
            <person name="Ovrebo C."/>
            <person name="Racz N."/>
            <person name="Riley R."/>
            <person name="Savchenko A."/>
            <person name="Shiryaev A."/>
            <person name="Soop K."/>
            <person name="Spirin V."/>
            <person name="Szebenyi C."/>
            <person name="Tomsovsky M."/>
            <person name="Tulloss R.E."/>
            <person name="Uehling J."/>
            <person name="Grigoriev I.V."/>
            <person name="Vagvolgyi C."/>
            <person name="Papp T."/>
            <person name="Martin F.M."/>
            <person name="Miettinen O."/>
            <person name="Hibbett D.S."/>
            <person name="Nagy L.G."/>
        </authorList>
    </citation>
    <scope>NUCLEOTIDE SEQUENCE [LARGE SCALE GENOMIC DNA]</scope>
    <source>
        <strain evidence="1 2">NL-1719</strain>
    </source>
</reference>
<sequence>SIYDTEDLYPQIFPWLFPYGYGNLGAGKLSFQDHVKHLLMYHDKRFQTDLTFPFVIFSHQQIKTSSTGGFLLAKRDKFDAISERLLNIDQSTLKNIISRMSAG</sequence>
<feature type="non-terminal residue" evidence="1">
    <location>
        <position position="1"/>
    </location>
</feature>
<feature type="non-terminal residue" evidence="1">
    <location>
        <position position="103"/>
    </location>
</feature>
<dbReference type="Proteomes" id="UP000308600">
    <property type="component" value="Unassembled WGS sequence"/>
</dbReference>
<accession>A0ACD2ZYH7</accession>
<keyword evidence="2" id="KW-1185">Reference proteome</keyword>
<name>A0ACD2ZYH7_9AGAR</name>